<keyword evidence="1" id="KW-0472">Membrane</keyword>
<sequence length="158" mass="18090">MSPSRRPEPALAFPYYRAPYFAAIKRFFLKYGVFRGRASRSEYWWWMLTSWIVTGILNNVGNFTGRSDAVDPFFESLPFGLSITAPNPIAFTFWALTIVPSLALLWRRIHDTDHSGAWFFIGFIPILGWVALFVLTVTRPDPEGARFDPPRSARVPQS</sequence>
<feature type="transmembrane region" description="Helical" evidence="1">
    <location>
        <begin position="118"/>
        <end position="137"/>
    </location>
</feature>
<name>A0A1T5ICT4_9MICO</name>
<keyword evidence="1" id="KW-1133">Transmembrane helix</keyword>
<gene>
    <name evidence="2" type="ORF">SAMN06309945_0268</name>
</gene>
<feature type="transmembrane region" description="Helical" evidence="1">
    <location>
        <begin position="43"/>
        <end position="65"/>
    </location>
</feature>
<organism evidence="2 3">
    <name type="scientific">Okibacterium fritillariae</name>
    <dbReference type="NCBI Taxonomy" id="123320"/>
    <lineage>
        <taxon>Bacteria</taxon>
        <taxon>Bacillati</taxon>
        <taxon>Actinomycetota</taxon>
        <taxon>Actinomycetes</taxon>
        <taxon>Micrococcales</taxon>
        <taxon>Microbacteriaceae</taxon>
        <taxon>Okibacterium</taxon>
    </lineage>
</organism>
<dbReference type="AlphaFoldDB" id="A0A1T5ICT4"/>
<protein>
    <submittedName>
        <fullName evidence="2">Uncharacterized membrane protein YhaH, DUF805 family</fullName>
    </submittedName>
</protein>
<keyword evidence="1" id="KW-0812">Transmembrane</keyword>
<dbReference type="InterPro" id="IPR008523">
    <property type="entry name" value="DUF805"/>
</dbReference>
<dbReference type="PANTHER" id="PTHR34980:SF2">
    <property type="entry name" value="INNER MEMBRANE PROTEIN YHAH-RELATED"/>
    <property type="match status" value="1"/>
</dbReference>
<dbReference type="OrthoDB" id="9812349at2"/>
<dbReference type="PANTHER" id="PTHR34980">
    <property type="entry name" value="INNER MEMBRANE PROTEIN-RELATED-RELATED"/>
    <property type="match status" value="1"/>
</dbReference>
<dbReference type="STRING" id="123320.SAMN06309945_0268"/>
<reference evidence="2 3" key="1">
    <citation type="submission" date="2017-02" db="EMBL/GenBank/DDBJ databases">
        <authorList>
            <person name="Peterson S.W."/>
        </authorList>
    </citation>
    <scope>NUCLEOTIDE SEQUENCE [LARGE SCALE GENOMIC DNA]</scope>
    <source>
        <strain evidence="2 3">VKM Ac-2059</strain>
    </source>
</reference>
<dbReference type="EMBL" id="FUZP01000001">
    <property type="protein sequence ID" value="SKC37004.1"/>
    <property type="molecule type" value="Genomic_DNA"/>
</dbReference>
<dbReference type="Proteomes" id="UP000190857">
    <property type="component" value="Unassembled WGS sequence"/>
</dbReference>
<evidence type="ECO:0000256" key="1">
    <source>
        <dbReference type="SAM" id="Phobius"/>
    </source>
</evidence>
<dbReference type="RefSeq" id="WP_159449456.1">
    <property type="nucleotide sequence ID" value="NZ_FUZP01000001.1"/>
</dbReference>
<keyword evidence="3" id="KW-1185">Reference proteome</keyword>
<dbReference type="GO" id="GO:0005886">
    <property type="term" value="C:plasma membrane"/>
    <property type="evidence" value="ECO:0007669"/>
    <property type="project" value="TreeGrafter"/>
</dbReference>
<proteinExistence type="predicted"/>
<evidence type="ECO:0000313" key="2">
    <source>
        <dbReference type="EMBL" id="SKC37004.1"/>
    </source>
</evidence>
<accession>A0A1T5ICT4</accession>
<dbReference type="Pfam" id="PF05656">
    <property type="entry name" value="DUF805"/>
    <property type="match status" value="1"/>
</dbReference>
<evidence type="ECO:0000313" key="3">
    <source>
        <dbReference type="Proteomes" id="UP000190857"/>
    </source>
</evidence>
<feature type="transmembrane region" description="Helical" evidence="1">
    <location>
        <begin position="85"/>
        <end position="106"/>
    </location>
</feature>